<evidence type="ECO:0000313" key="3">
    <source>
        <dbReference type="Proteomes" id="UP000254794"/>
    </source>
</evidence>
<evidence type="ECO:0000256" key="1">
    <source>
        <dbReference type="SAM" id="SignalP"/>
    </source>
</evidence>
<dbReference type="Proteomes" id="UP000254794">
    <property type="component" value="Unassembled WGS sequence"/>
</dbReference>
<dbReference type="AlphaFoldDB" id="A0A378JMR4"/>
<keyword evidence="3" id="KW-1185">Reference proteome</keyword>
<accession>A0A378JMR4</accession>
<feature type="chain" id="PRO_5016995153" evidence="1">
    <location>
        <begin position="21"/>
        <end position="143"/>
    </location>
</feature>
<keyword evidence="1" id="KW-0732">Signal</keyword>
<protein>
    <submittedName>
        <fullName evidence="2">Hemin binding protein Hbp</fullName>
    </submittedName>
</protein>
<dbReference type="InterPro" id="IPR032540">
    <property type="entry name" value="DUF4949"/>
</dbReference>
<feature type="signal peptide" evidence="1">
    <location>
        <begin position="1"/>
        <end position="20"/>
    </location>
</feature>
<evidence type="ECO:0000313" key="2">
    <source>
        <dbReference type="EMBL" id="STX52656.1"/>
    </source>
</evidence>
<reference evidence="2 3" key="1">
    <citation type="submission" date="2018-06" db="EMBL/GenBank/DDBJ databases">
        <authorList>
            <consortium name="Pathogen Informatics"/>
            <person name="Doyle S."/>
        </authorList>
    </citation>
    <scope>NUCLEOTIDE SEQUENCE [LARGE SCALE GENOMIC DNA]</scope>
    <source>
        <strain evidence="2 3">NCTC13316</strain>
    </source>
</reference>
<proteinExistence type="predicted"/>
<dbReference type="RefSeq" id="WP_115332188.1">
    <property type="nucleotide sequence ID" value="NZ_CAAAHP010000003.1"/>
</dbReference>
<dbReference type="Pfam" id="PF16307">
    <property type="entry name" value="DUF4949"/>
    <property type="match status" value="1"/>
</dbReference>
<gene>
    <name evidence="2" type="primary">hbp_2</name>
    <name evidence="2" type="ORF">NCTC13316_02778</name>
</gene>
<dbReference type="OrthoDB" id="5638967at2"/>
<sequence length="143" mass="15619">MKFSKLVLALPLLVSQSIFALTSDKPDTCPSPKALALVGVSNAETIDDGHLWLTYRPSNSFETTNKWTLVIAPIEAKSASEAISKVNKSISNLALLEGPEEEDGMWGCIYSNSDNSLMAITITPPVFIGWKNLTHKFNVKISH</sequence>
<organism evidence="2 3">
    <name type="scientific">Legionella busanensis</name>
    <dbReference type="NCBI Taxonomy" id="190655"/>
    <lineage>
        <taxon>Bacteria</taxon>
        <taxon>Pseudomonadati</taxon>
        <taxon>Pseudomonadota</taxon>
        <taxon>Gammaproteobacteria</taxon>
        <taxon>Legionellales</taxon>
        <taxon>Legionellaceae</taxon>
        <taxon>Legionella</taxon>
    </lineage>
</organism>
<name>A0A378JMR4_9GAMM</name>
<dbReference type="EMBL" id="UGOD01000001">
    <property type="protein sequence ID" value="STX52656.1"/>
    <property type="molecule type" value="Genomic_DNA"/>
</dbReference>